<protein>
    <recommendedName>
        <fullName evidence="4">Biopolymer transporter ExbD</fullName>
    </recommendedName>
</protein>
<comment type="caution">
    <text evidence="2">The sequence shown here is derived from an EMBL/GenBank/DDBJ whole genome shotgun (WGS) entry which is preliminary data.</text>
</comment>
<dbReference type="Proteomes" id="UP001304461">
    <property type="component" value="Unassembled WGS sequence"/>
</dbReference>
<keyword evidence="1" id="KW-0812">Transmembrane</keyword>
<keyword evidence="1" id="KW-1133">Transmembrane helix</keyword>
<organism evidence="2 3">
    <name type="scientific">Cyanobium gracile UHCC 0139</name>
    <dbReference type="NCBI Taxonomy" id="3110308"/>
    <lineage>
        <taxon>Bacteria</taxon>
        <taxon>Bacillati</taxon>
        <taxon>Cyanobacteriota</taxon>
        <taxon>Cyanophyceae</taxon>
        <taxon>Synechococcales</taxon>
        <taxon>Prochlorococcaceae</taxon>
        <taxon>Cyanobium</taxon>
    </lineage>
</organism>
<keyword evidence="3" id="KW-1185">Reference proteome</keyword>
<keyword evidence="1" id="KW-0472">Membrane</keyword>
<proteinExistence type="predicted"/>
<sequence length="121" mass="12839">MNADAGRTPRWGAALDAVALGAMATALALLSLALVLVPQRLAQRPASQGIVSLHLGADGRLRLWNQPVPSAQLAAVLQGLEASRGRPTVRLIPDADVPWGSVQRLMERLGRSDLPLELQLP</sequence>
<dbReference type="RefSeq" id="WP_323306506.1">
    <property type="nucleotide sequence ID" value="NZ_JAYGHX010000012.1"/>
</dbReference>
<evidence type="ECO:0000313" key="3">
    <source>
        <dbReference type="Proteomes" id="UP001304461"/>
    </source>
</evidence>
<evidence type="ECO:0000313" key="2">
    <source>
        <dbReference type="EMBL" id="MEA5392563.1"/>
    </source>
</evidence>
<feature type="transmembrane region" description="Helical" evidence="1">
    <location>
        <begin position="17"/>
        <end position="37"/>
    </location>
</feature>
<reference evidence="2 3" key="1">
    <citation type="submission" date="2023-12" db="EMBL/GenBank/DDBJ databases">
        <title>Baltic Sea Cyanobacteria.</title>
        <authorList>
            <person name="Delbaje E."/>
            <person name="Fewer D.P."/>
            <person name="Shishido T.K."/>
        </authorList>
    </citation>
    <scope>NUCLEOTIDE SEQUENCE [LARGE SCALE GENOMIC DNA]</scope>
    <source>
        <strain evidence="2 3">UHCC 0139</strain>
    </source>
</reference>
<evidence type="ECO:0008006" key="4">
    <source>
        <dbReference type="Google" id="ProtNLM"/>
    </source>
</evidence>
<dbReference type="EMBL" id="JAYGHX010000012">
    <property type="protein sequence ID" value="MEA5392563.1"/>
    <property type="molecule type" value="Genomic_DNA"/>
</dbReference>
<name>A0ABU5RXV9_9CYAN</name>
<gene>
    <name evidence="2" type="ORF">VB738_14965</name>
</gene>
<accession>A0ABU5RXV9</accession>
<evidence type="ECO:0000256" key="1">
    <source>
        <dbReference type="SAM" id="Phobius"/>
    </source>
</evidence>
<dbReference type="Gene3D" id="3.30.420.270">
    <property type="match status" value="1"/>
</dbReference>